<gene>
    <name evidence="1" type="ORF">MNB_SV-5-1449</name>
</gene>
<name>A0A1W1EFH8_9ZZZZ</name>
<dbReference type="EMBL" id="FPKX01000060">
    <property type="protein sequence ID" value="SFZ98776.1"/>
    <property type="molecule type" value="Genomic_DNA"/>
</dbReference>
<proteinExistence type="predicted"/>
<organism evidence="1">
    <name type="scientific">hydrothermal vent metagenome</name>
    <dbReference type="NCBI Taxonomy" id="652676"/>
    <lineage>
        <taxon>unclassified sequences</taxon>
        <taxon>metagenomes</taxon>
        <taxon>ecological metagenomes</taxon>
    </lineage>
</organism>
<dbReference type="AlphaFoldDB" id="A0A1W1EFH8"/>
<reference evidence="1" key="1">
    <citation type="submission" date="2016-10" db="EMBL/GenBank/DDBJ databases">
        <authorList>
            <person name="de Groot N.N."/>
        </authorList>
    </citation>
    <scope>NUCLEOTIDE SEQUENCE</scope>
</reference>
<evidence type="ECO:0000313" key="1">
    <source>
        <dbReference type="EMBL" id="SFZ98776.1"/>
    </source>
</evidence>
<protein>
    <submittedName>
        <fullName evidence="1">Uncharacterized protein</fullName>
    </submittedName>
</protein>
<sequence length="110" mass="13291">MKKTVEYLQRKNLIFKSFKEISLKELGSRKKLKLYLAVDLKAYYALVIFVEKKSRILRKDVQEFIFLHEKLEKYIDSKIMKKYIIIKAPLCSKAKVLFEENGWKVWQENK</sequence>
<accession>A0A1W1EFH8</accession>